<evidence type="ECO:0000313" key="4">
    <source>
        <dbReference type="Proteomes" id="UP000235672"/>
    </source>
</evidence>
<dbReference type="AlphaFoldDB" id="A0A2J6PIL8"/>
<name>A0A2J6PIL8_9HELO</name>
<feature type="compositionally biased region" description="Polar residues" evidence="1">
    <location>
        <begin position="419"/>
        <end position="431"/>
    </location>
</feature>
<feature type="compositionally biased region" description="Polar residues" evidence="1">
    <location>
        <begin position="625"/>
        <end position="640"/>
    </location>
</feature>
<dbReference type="Pfam" id="PF14661">
    <property type="entry name" value="HAUS6_N"/>
    <property type="match status" value="1"/>
</dbReference>
<sequence length="737" mass="82203">MASTSNSSLARPRSLRGGAASTLKPIITSTPQTPAGPTNITLFLTNLRFLDLDLRDDWPDITALAFSTKDSQQNQKKRIQCVEWALYQLFALWDPEETRNKLQPFFPPLEPLQSLNLRAALFRCLDQAKKNGVLGRDTVLRKTMLDECKGERLEEVLAVFSNAVLKKVLLEGNSEEHSALAQQLAFENFSYTGERTVLSALITTHKVTLSKLLRAKADARANYKDFADLLNLSDRRIARRHEQLKQAIEESGPERKISERDAAAIQDLVQNNWTGQQEWLDTILYGDSMMGGDGLLATRFDKVWRHVERGSIGELEDQKHVGLLKQLDARVKDQESRLSRWQEFGKTLSKVGSASPTKRSTPILTEKKKIDLGFNKHQALQIGSSSAVKSGKATSTSLEEYTRLVENMQSELADVGKPQVQTKRPSRQSLLPENRQPSLSPSPVPEPEHIEVQDEEWSSMSETDGPSPDSISYATKSASRTPPSESPPNARRTKQDFLSKRPPVPKFASQAVSGDETKAPKEPTKPQMRSPSPKRHPRTPPPIEPTKAVEPDETKLIKQKDSDSDLADHILNSVAAASPSPKKPRHALSLAERTRLSMSRASHSQYSDLHDDLDIPDISRLSIKPRQSTAPISKTSSSESEGLHADLIERTRKSMAGFEAAQKKAQLERRKSVKDAKKKQRESSYFPKVEEEVITPDISAIELLQGDPDYESVFKSRPKIKTSPAVSPTKIWDEGGD</sequence>
<feature type="region of interest" description="Disordered" evidence="1">
    <location>
        <begin position="715"/>
        <end position="737"/>
    </location>
</feature>
<feature type="compositionally biased region" description="Basic and acidic residues" evidence="1">
    <location>
        <begin position="515"/>
        <end position="524"/>
    </location>
</feature>
<feature type="domain" description="HAUS augmin-like complex subunit 6 N-terminal" evidence="2">
    <location>
        <begin position="43"/>
        <end position="274"/>
    </location>
</feature>
<protein>
    <recommendedName>
        <fullName evidence="2">HAUS augmin-like complex subunit 6 N-terminal domain-containing protein</fullName>
    </recommendedName>
</protein>
<dbReference type="Proteomes" id="UP000235672">
    <property type="component" value="Unassembled WGS sequence"/>
</dbReference>
<proteinExistence type="predicted"/>
<evidence type="ECO:0000256" key="1">
    <source>
        <dbReference type="SAM" id="MobiDB-lite"/>
    </source>
</evidence>
<dbReference type="OrthoDB" id="5575722at2759"/>
<dbReference type="InterPro" id="IPR028163">
    <property type="entry name" value="HAUS_6_N"/>
</dbReference>
<reference evidence="3 4" key="1">
    <citation type="submission" date="2016-05" db="EMBL/GenBank/DDBJ databases">
        <title>A degradative enzymes factory behind the ericoid mycorrhizal symbiosis.</title>
        <authorList>
            <consortium name="DOE Joint Genome Institute"/>
            <person name="Martino E."/>
            <person name="Morin E."/>
            <person name="Grelet G."/>
            <person name="Kuo A."/>
            <person name="Kohler A."/>
            <person name="Daghino S."/>
            <person name="Barry K."/>
            <person name="Choi C."/>
            <person name="Cichocki N."/>
            <person name="Clum A."/>
            <person name="Copeland A."/>
            <person name="Hainaut M."/>
            <person name="Haridas S."/>
            <person name="Labutti K."/>
            <person name="Lindquist E."/>
            <person name="Lipzen A."/>
            <person name="Khouja H.-R."/>
            <person name="Murat C."/>
            <person name="Ohm R."/>
            <person name="Olson A."/>
            <person name="Spatafora J."/>
            <person name="Veneault-Fourrey C."/>
            <person name="Henrissat B."/>
            <person name="Grigoriev I."/>
            <person name="Martin F."/>
            <person name="Perotto S."/>
        </authorList>
    </citation>
    <scope>NUCLEOTIDE SEQUENCE [LARGE SCALE GENOMIC DNA]</scope>
    <source>
        <strain evidence="3 4">UAMH 7357</strain>
    </source>
</reference>
<dbReference type="EMBL" id="KZ613528">
    <property type="protein sequence ID" value="PMD13726.1"/>
    <property type="molecule type" value="Genomic_DNA"/>
</dbReference>
<feature type="compositionally biased region" description="Polar residues" evidence="1">
    <location>
        <begin position="596"/>
        <end position="607"/>
    </location>
</feature>
<feature type="compositionally biased region" description="Basic and acidic residues" evidence="1">
    <location>
        <begin position="547"/>
        <end position="568"/>
    </location>
</feature>
<dbReference type="STRING" id="1745343.A0A2J6PIL8"/>
<feature type="compositionally biased region" description="Polar residues" evidence="1">
    <location>
        <begin position="458"/>
        <end position="483"/>
    </location>
</feature>
<evidence type="ECO:0000259" key="2">
    <source>
        <dbReference type="Pfam" id="PF14661"/>
    </source>
</evidence>
<feature type="region of interest" description="Disordered" evidence="1">
    <location>
        <begin position="412"/>
        <end position="643"/>
    </location>
</feature>
<evidence type="ECO:0000313" key="3">
    <source>
        <dbReference type="EMBL" id="PMD13726.1"/>
    </source>
</evidence>
<keyword evidence="4" id="KW-1185">Reference proteome</keyword>
<accession>A0A2J6PIL8</accession>
<gene>
    <name evidence="3" type="ORF">NA56DRAFT_651518</name>
</gene>
<organism evidence="3 4">
    <name type="scientific">Hyaloscypha hepaticicola</name>
    <dbReference type="NCBI Taxonomy" id="2082293"/>
    <lineage>
        <taxon>Eukaryota</taxon>
        <taxon>Fungi</taxon>
        <taxon>Dikarya</taxon>
        <taxon>Ascomycota</taxon>
        <taxon>Pezizomycotina</taxon>
        <taxon>Leotiomycetes</taxon>
        <taxon>Helotiales</taxon>
        <taxon>Hyaloscyphaceae</taxon>
        <taxon>Hyaloscypha</taxon>
    </lineage>
</organism>